<keyword evidence="3" id="KW-1185">Reference proteome</keyword>
<dbReference type="AlphaFoldDB" id="A0A0D0Q8B8"/>
<dbReference type="OrthoDB" id="3469983at2"/>
<accession>A0A0D0Q8B8</accession>
<sequence>MRESASGGGGRSYLFDNASAHARGQHRCLAGWLDRISIGELSRVGVQPGMSCLDVGAGAGSIAVWLADQVGPGGSVLATDLVPLPMADRPALTVLRHDVVRDALPETAFDLVHVRLVLSHLPEREAVLARLFAALRPGGVLHLLEFDAEYAPVLTVPDERAGDLYRRYQQAKLRAFRTRGSEQGWGRRCAAAMVRAGFVGVEASPHLDTLGPGTPQLEMQVHNTWHLREALLREGLTDDELAELRALFTDPMFRACSNVVYAVHGRRP</sequence>
<protein>
    <submittedName>
        <fullName evidence="2">SAM-dependent methyltransferase</fullName>
    </submittedName>
</protein>
<proteinExistence type="predicted"/>
<gene>
    <name evidence="2" type="ORF">TR51_06965</name>
</gene>
<dbReference type="Proteomes" id="UP000032066">
    <property type="component" value="Unassembled WGS sequence"/>
</dbReference>
<dbReference type="SUPFAM" id="SSF53335">
    <property type="entry name" value="S-adenosyl-L-methionine-dependent methyltransferases"/>
    <property type="match status" value="1"/>
</dbReference>
<dbReference type="Gene3D" id="3.40.50.150">
    <property type="entry name" value="Vaccinia Virus protein VP39"/>
    <property type="match status" value="1"/>
</dbReference>
<dbReference type="PANTHER" id="PTHR43591:SF105">
    <property type="entry name" value="METHYLTRANSFERASE DOMAIN-CONTAINING PROTEIN-RELATED"/>
    <property type="match status" value="1"/>
</dbReference>
<organism evidence="2 3">
    <name type="scientific">Kitasatospora griseola</name>
    <name type="common">Streptomyces griseolosporeus</name>
    <dbReference type="NCBI Taxonomy" id="2064"/>
    <lineage>
        <taxon>Bacteria</taxon>
        <taxon>Bacillati</taxon>
        <taxon>Actinomycetota</taxon>
        <taxon>Actinomycetes</taxon>
        <taxon>Kitasatosporales</taxon>
        <taxon>Streptomycetaceae</taxon>
        <taxon>Kitasatospora</taxon>
    </lineage>
</organism>
<name>A0A0D0Q8B8_KITGR</name>
<dbReference type="EMBL" id="JXZB01000001">
    <property type="protein sequence ID" value="KIQ67373.1"/>
    <property type="molecule type" value="Genomic_DNA"/>
</dbReference>
<dbReference type="CDD" id="cd02440">
    <property type="entry name" value="AdoMet_MTases"/>
    <property type="match status" value="1"/>
</dbReference>
<feature type="domain" description="Methyltransferase type 12" evidence="1">
    <location>
        <begin position="53"/>
        <end position="141"/>
    </location>
</feature>
<dbReference type="InterPro" id="IPR029063">
    <property type="entry name" value="SAM-dependent_MTases_sf"/>
</dbReference>
<dbReference type="InterPro" id="IPR013217">
    <property type="entry name" value="Methyltransf_12"/>
</dbReference>
<keyword evidence="2" id="KW-0489">Methyltransferase</keyword>
<dbReference type="STRING" id="2064.TR51_06965"/>
<keyword evidence="2" id="KW-0808">Transferase</keyword>
<dbReference type="GO" id="GO:0008168">
    <property type="term" value="F:methyltransferase activity"/>
    <property type="evidence" value="ECO:0007669"/>
    <property type="project" value="UniProtKB-KW"/>
</dbReference>
<dbReference type="PATRIC" id="fig|2064.6.peg.1524"/>
<evidence type="ECO:0000313" key="2">
    <source>
        <dbReference type="EMBL" id="KIQ67373.1"/>
    </source>
</evidence>
<dbReference type="GO" id="GO:0032259">
    <property type="term" value="P:methylation"/>
    <property type="evidence" value="ECO:0007669"/>
    <property type="project" value="UniProtKB-KW"/>
</dbReference>
<evidence type="ECO:0000259" key="1">
    <source>
        <dbReference type="Pfam" id="PF08242"/>
    </source>
</evidence>
<dbReference type="PANTHER" id="PTHR43591">
    <property type="entry name" value="METHYLTRANSFERASE"/>
    <property type="match status" value="1"/>
</dbReference>
<dbReference type="Pfam" id="PF08242">
    <property type="entry name" value="Methyltransf_12"/>
    <property type="match status" value="1"/>
</dbReference>
<evidence type="ECO:0000313" key="3">
    <source>
        <dbReference type="Proteomes" id="UP000032066"/>
    </source>
</evidence>
<reference evidence="2 3" key="1">
    <citation type="submission" date="2015-02" db="EMBL/GenBank/DDBJ databases">
        <title>Draft genome sequence of Kitasatospora griseola MF730-N6, a bafilomycin, terpentecin and satosporin producer.</title>
        <authorList>
            <person name="Arens J.C."/>
            <person name="Haltli B."/>
            <person name="Kerr R.G."/>
        </authorList>
    </citation>
    <scope>NUCLEOTIDE SEQUENCE [LARGE SCALE GENOMIC DNA]</scope>
    <source>
        <strain evidence="2 3">MF730-N6</strain>
    </source>
</reference>
<comment type="caution">
    <text evidence="2">The sequence shown here is derived from an EMBL/GenBank/DDBJ whole genome shotgun (WGS) entry which is preliminary data.</text>
</comment>